<dbReference type="Pfam" id="PF00931">
    <property type="entry name" value="NB-ARC"/>
    <property type="match status" value="1"/>
</dbReference>
<reference evidence="9" key="1">
    <citation type="submission" date="2009-09" db="EMBL/GenBank/DDBJ databases">
        <title>A NBS-LRR gene (NBL1) participates in defense reponses to BYDV infection in resistant wheat-Thinopyrum intermedium translocation.</title>
        <authorList>
            <person name="Zhang Z."/>
            <person name="Zhao D."/>
            <person name="Li N."/>
            <person name="Zhao J."/>
            <person name="Huang X."/>
            <person name="Xin Z."/>
        </authorList>
    </citation>
    <scope>NUCLEOTIDE SEQUENCE</scope>
    <source>
        <tissue evidence="9">Leaf</tissue>
    </source>
</reference>
<dbReference type="Pfam" id="PF18052">
    <property type="entry name" value="Rx_N"/>
    <property type="match status" value="1"/>
</dbReference>
<dbReference type="PRINTS" id="PR00364">
    <property type="entry name" value="DISEASERSIST"/>
</dbReference>
<protein>
    <submittedName>
        <fullName evidence="9">NBS-LRR resistance protein</fullName>
    </submittedName>
</protein>
<dbReference type="InterPro" id="IPR042197">
    <property type="entry name" value="Apaf_helical"/>
</dbReference>
<dbReference type="InterPro" id="IPR003593">
    <property type="entry name" value="AAA+_ATPase"/>
</dbReference>
<dbReference type="Gene3D" id="1.10.8.430">
    <property type="entry name" value="Helical domain of apoptotic protease-activating factors"/>
    <property type="match status" value="1"/>
</dbReference>
<accession>E2DNK2</accession>
<dbReference type="InterPro" id="IPR055414">
    <property type="entry name" value="LRR_R13L4/SHOC2-like"/>
</dbReference>
<feature type="domain" description="AAA+ ATPase" evidence="8">
    <location>
        <begin position="309"/>
        <end position="445"/>
    </location>
</feature>
<dbReference type="InterPro" id="IPR032675">
    <property type="entry name" value="LRR_dom_sf"/>
</dbReference>
<dbReference type="Pfam" id="PF23598">
    <property type="entry name" value="LRR_14"/>
    <property type="match status" value="1"/>
</dbReference>
<evidence type="ECO:0000256" key="3">
    <source>
        <dbReference type="ARBA" id="ARBA00022737"/>
    </source>
</evidence>
<keyword evidence="6" id="KW-0175">Coiled coil</keyword>
<feature type="region of interest" description="Disordered" evidence="7">
    <location>
        <begin position="1"/>
        <end position="27"/>
    </location>
</feature>
<dbReference type="GO" id="GO:0043531">
    <property type="term" value="F:ADP binding"/>
    <property type="evidence" value="ECO:0007669"/>
    <property type="project" value="InterPro"/>
</dbReference>
<dbReference type="Gene3D" id="1.10.10.10">
    <property type="entry name" value="Winged helix-like DNA-binding domain superfamily/Winged helix DNA-binding domain"/>
    <property type="match status" value="1"/>
</dbReference>
<dbReference type="InterPro" id="IPR038005">
    <property type="entry name" value="RX-like_CC"/>
</dbReference>
<dbReference type="InterPro" id="IPR027417">
    <property type="entry name" value="P-loop_NTPase"/>
</dbReference>
<dbReference type="PANTHER" id="PTHR23155">
    <property type="entry name" value="DISEASE RESISTANCE PROTEIN RP"/>
    <property type="match status" value="1"/>
</dbReference>
<dbReference type="SUPFAM" id="SSF52540">
    <property type="entry name" value="P-loop containing nucleoside triphosphate hydrolases"/>
    <property type="match status" value="1"/>
</dbReference>
<evidence type="ECO:0000256" key="1">
    <source>
        <dbReference type="ARBA" id="ARBA00008894"/>
    </source>
</evidence>
<evidence type="ECO:0000256" key="6">
    <source>
        <dbReference type="ARBA" id="ARBA00023054"/>
    </source>
</evidence>
<feature type="compositionally biased region" description="Low complexity" evidence="7">
    <location>
        <begin position="10"/>
        <end position="23"/>
    </location>
</feature>
<organism evidence="9">
    <name type="scientific">Thinopyrum intermedium</name>
    <dbReference type="NCBI Taxonomy" id="85679"/>
    <lineage>
        <taxon>Eukaryota</taxon>
        <taxon>Viridiplantae</taxon>
        <taxon>Streptophyta</taxon>
        <taxon>Embryophyta</taxon>
        <taxon>Tracheophyta</taxon>
        <taxon>Spermatophyta</taxon>
        <taxon>Magnoliopsida</taxon>
        <taxon>Liliopsida</taxon>
        <taxon>Poales</taxon>
        <taxon>Poaceae</taxon>
        <taxon>BOP clade</taxon>
        <taxon>Pooideae</taxon>
        <taxon>Triticodae</taxon>
        <taxon>Triticeae</taxon>
        <taxon>Triticinae</taxon>
        <taxon>Thinopyrum</taxon>
    </lineage>
</organism>
<evidence type="ECO:0000256" key="2">
    <source>
        <dbReference type="ARBA" id="ARBA00022614"/>
    </source>
</evidence>
<dbReference type="InterPro" id="IPR041118">
    <property type="entry name" value="Rx_N"/>
</dbReference>
<evidence type="ECO:0000313" key="9">
    <source>
        <dbReference type="EMBL" id="ADM48809.1"/>
    </source>
</evidence>
<keyword evidence="3" id="KW-0677">Repeat</keyword>
<dbReference type="SUPFAM" id="SSF52047">
    <property type="entry name" value="RNI-like"/>
    <property type="match status" value="1"/>
</dbReference>
<dbReference type="InterPro" id="IPR058922">
    <property type="entry name" value="WHD_DRP"/>
</dbReference>
<dbReference type="Gene3D" id="3.80.10.10">
    <property type="entry name" value="Ribonuclease Inhibitor"/>
    <property type="match status" value="1"/>
</dbReference>
<dbReference type="GO" id="GO:0009626">
    <property type="term" value="P:plant-type hypersensitive response"/>
    <property type="evidence" value="ECO:0007669"/>
    <property type="project" value="UniProtKB-ARBA"/>
</dbReference>
<keyword evidence="5" id="KW-0611">Plant defense</keyword>
<dbReference type="FunFam" id="1.10.10.10:FF:000322">
    <property type="entry name" value="Probable disease resistance protein At1g63360"/>
    <property type="match status" value="1"/>
</dbReference>
<dbReference type="PANTHER" id="PTHR23155:SF1181">
    <property type="entry name" value="OS08G0170200 PROTEIN"/>
    <property type="match status" value="1"/>
</dbReference>
<dbReference type="InterPro" id="IPR036388">
    <property type="entry name" value="WH-like_DNA-bd_sf"/>
</dbReference>
<dbReference type="InterPro" id="IPR044974">
    <property type="entry name" value="Disease_R_plants"/>
</dbReference>
<dbReference type="Gene3D" id="3.40.50.300">
    <property type="entry name" value="P-loop containing nucleotide triphosphate hydrolases"/>
    <property type="match status" value="1"/>
</dbReference>
<dbReference type="AlphaFoldDB" id="E2DNK2"/>
<sequence>MKAAESASYSRISNHMNSSINSSQWSDVISCGSGNKSSIAEEVEEKLHQIRDRQKKKRERSVEQPSVLSFFPEKEVEKPYEIEYRNKKIKYLEERVHKPLVNTRYVRKDGASTPLKHRTQSANLVTGAFSSLLPKILELLNDKYDLRMDIKKNIESLYKELEGMQAVLHDLARREQAQLDAVVMIWAKEVRDLSYNVEDMIDSLTGEEIRGLSEKTPFFFLVNDTDFIYENREKVINEIREKVKGVASRREKYKVDDRIVAAYPKATDNVDPPLLDLFQESEEVIGIEAQVEEVIRQLKGHDWDNNNNKLKIVSIVGMAGSGKTTLAKAIAKAVPKEVLHDTVFVSVSQDPNMKRVLMDILLQIDEREYRSLTGSTFDAKLLINIIRRVIGSKGYFIVIDDIWDVKSWKFIKDALDTRCGSRVVITTRLLEVAVNAGDVYKLKALSHSHSGELFNTRLFGGKDNVPRVVPEVPEKLLQKCGGVPLAIITMASLFARKPRNYCSKVHTNVSFGSAVGGNRDVDETRRILLSSYYNLPYHLRACLLHLQVFPEDYLITEETLIWKWAAEGLIVEEPGRGLFEIGDGYFKELIDSSVVMPVEDDSDYGTIVGCRVHYLVFDMICSLSAIENFVTIEDGSSQYSLIESKQARRLGIQKWTTENGDPLANIGSRSLRSFNTTGCRFSVELSLSRFKLLRVIAIEECTLLDGDLSPLGKLILLRYLGLYHTLIKKLPEDIGELIYLQTLDLRGTRVHGLPWEVTQISQLKCLRADGDTAMPYGMGKLTSLEELRLGAIDTSADFVDGLGRLTELRELEIRINQLDVNEAGALVQSLKKLEKIQVLRLVGFPWPPSRVDELNWGNFDPPQQLRELHLSIPSTRPPAWVHVSRVPMLSHLVVSLKSKEDQDLDILGALPELSSLQLVLPSKVVLSITGRSGAFPRLRYFRTSVPAKFLRGAMPTLEFLHFDANFDFDPDFAASTLGNLPSLQKVEVEITSNALSFESMNEVMKRAVDQHRNHPSLRVIKVDHVHAGFLEQFKWPATRHIAVILGGSSSRVTTQHWQS</sequence>
<dbReference type="EMBL" id="GU067479">
    <property type="protein sequence ID" value="ADM48809.1"/>
    <property type="molecule type" value="mRNA"/>
</dbReference>
<evidence type="ECO:0000256" key="4">
    <source>
        <dbReference type="ARBA" id="ARBA00022741"/>
    </source>
</evidence>
<evidence type="ECO:0000256" key="7">
    <source>
        <dbReference type="SAM" id="MobiDB-lite"/>
    </source>
</evidence>
<dbReference type="SMART" id="SM00382">
    <property type="entry name" value="AAA"/>
    <property type="match status" value="1"/>
</dbReference>
<keyword evidence="4" id="KW-0547">Nucleotide-binding</keyword>
<dbReference type="InterPro" id="IPR002182">
    <property type="entry name" value="NB-ARC"/>
</dbReference>
<evidence type="ECO:0000256" key="5">
    <source>
        <dbReference type="ARBA" id="ARBA00022821"/>
    </source>
</evidence>
<evidence type="ECO:0000259" key="8">
    <source>
        <dbReference type="SMART" id="SM00382"/>
    </source>
</evidence>
<dbReference type="Pfam" id="PF23559">
    <property type="entry name" value="WHD_DRP"/>
    <property type="match status" value="1"/>
</dbReference>
<dbReference type="GO" id="GO:0002758">
    <property type="term" value="P:innate immune response-activating signaling pathway"/>
    <property type="evidence" value="ECO:0007669"/>
    <property type="project" value="UniProtKB-ARBA"/>
</dbReference>
<comment type="similarity">
    <text evidence="1">Belongs to the disease resistance NB-LRR family.</text>
</comment>
<proteinExistence type="evidence at transcript level"/>
<dbReference type="Gene3D" id="1.20.5.4130">
    <property type="match status" value="1"/>
</dbReference>
<keyword evidence="2" id="KW-0433">Leucine-rich repeat</keyword>
<dbReference type="GO" id="GO:0042742">
    <property type="term" value="P:defense response to bacterium"/>
    <property type="evidence" value="ECO:0007669"/>
    <property type="project" value="UniProtKB-ARBA"/>
</dbReference>
<dbReference type="CDD" id="cd14798">
    <property type="entry name" value="RX-CC_like"/>
    <property type="match status" value="1"/>
</dbReference>
<name>E2DNK2_9POAL</name>
<gene>
    <name evidence="9" type="primary">NBL1</name>
</gene>